<dbReference type="SUPFAM" id="SSF56300">
    <property type="entry name" value="Metallo-dependent phosphatases"/>
    <property type="match status" value="1"/>
</dbReference>
<reference evidence="4" key="2">
    <citation type="submission" date="2020-09" db="EMBL/GenBank/DDBJ databases">
        <authorList>
            <person name="Sun Q."/>
            <person name="Zhou Y."/>
        </authorList>
    </citation>
    <scope>NUCLEOTIDE SEQUENCE</scope>
    <source>
        <strain evidence="4">CGMCC 1.12698</strain>
    </source>
</reference>
<dbReference type="InterPro" id="IPR051918">
    <property type="entry name" value="STPP_CPPED1"/>
</dbReference>
<feature type="domain" description="Calcineurin-like phosphoesterase" evidence="2">
    <location>
        <begin position="53"/>
        <end position="249"/>
    </location>
</feature>
<dbReference type="Proteomes" id="UP000605259">
    <property type="component" value="Unassembled WGS sequence"/>
</dbReference>
<evidence type="ECO:0000259" key="3">
    <source>
        <dbReference type="Pfam" id="PF23608"/>
    </source>
</evidence>
<accession>A0A917ARN4</accession>
<protein>
    <submittedName>
        <fullName evidence="4">Uncharacterized protein</fullName>
    </submittedName>
</protein>
<evidence type="ECO:0000313" key="5">
    <source>
        <dbReference type="Proteomes" id="UP000605259"/>
    </source>
</evidence>
<evidence type="ECO:0000259" key="2">
    <source>
        <dbReference type="Pfam" id="PF00149"/>
    </source>
</evidence>
<gene>
    <name evidence="4" type="ORF">GCM10007140_19230</name>
</gene>
<organism evidence="4 5">
    <name type="scientific">Priestia taiwanensis</name>
    <dbReference type="NCBI Taxonomy" id="1347902"/>
    <lineage>
        <taxon>Bacteria</taxon>
        <taxon>Bacillati</taxon>
        <taxon>Bacillota</taxon>
        <taxon>Bacilli</taxon>
        <taxon>Bacillales</taxon>
        <taxon>Bacillaceae</taxon>
        <taxon>Priestia</taxon>
    </lineage>
</organism>
<dbReference type="GO" id="GO:0016787">
    <property type="term" value="F:hydrolase activity"/>
    <property type="evidence" value="ECO:0007669"/>
    <property type="project" value="InterPro"/>
</dbReference>
<dbReference type="Gene3D" id="3.60.21.10">
    <property type="match status" value="1"/>
</dbReference>
<dbReference type="InterPro" id="IPR029052">
    <property type="entry name" value="Metallo-depent_PP-like"/>
</dbReference>
<dbReference type="EMBL" id="BMFK01000001">
    <property type="protein sequence ID" value="GGE69321.1"/>
    <property type="molecule type" value="Genomic_DNA"/>
</dbReference>
<keyword evidence="1" id="KW-0732">Signal</keyword>
<dbReference type="InterPro" id="IPR057066">
    <property type="entry name" value="Ig_ILCR1"/>
</dbReference>
<name>A0A917ARN4_9BACI</name>
<dbReference type="AlphaFoldDB" id="A0A917ARN4"/>
<evidence type="ECO:0000313" key="4">
    <source>
        <dbReference type="EMBL" id="GGE69321.1"/>
    </source>
</evidence>
<sequence length="447" mass="50967">MWKRVRWIGMIALMCVITFPTVMKQVTTYGEESDYASAEVEHTTHDEQENRVTFAVMSDVQMKDNDDDDISKLERALDMVNKYAPKQDAIAVVGDLTNNGREKQYNRFMTTFLEKKQQEAVSLLAIGNHDYWNNLSARNSHKRFKDKTGMKNIFYHHVINGYHFIVLGTESGTTHGLYSIPQIKWLKRQLKMAERDNPTQPIFVFLHQHVKGTVYGSDEWGTSTNHTFLYKALAQHPQVVTFSGHSHYPLSSPKSIHQRDFTSIGLSSVNYMEVEEGMTQGSFPTGHTDVSQGIVVEANGDNVKIKRIDFLAGKTIGKPWVIRKPSKVTTFSYTDNRDKVKPIFRNDAKVSIDEGKSSKKSLEITFDQALDNECVHAYRIKVIDQETNEVVSEKQMFSEFYKTPMPVKLDAKIEGLEKGKTYRIEITAIDSFLNESEAPLIVQGTTK</sequence>
<feature type="signal peptide" evidence="1">
    <location>
        <begin position="1"/>
        <end position="24"/>
    </location>
</feature>
<dbReference type="Pfam" id="PF00149">
    <property type="entry name" value="Metallophos"/>
    <property type="match status" value="1"/>
</dbReference>
<reference evidence="4" key="1">
    <citation type="journal article" date="2014" name="Int. J. Syst. Evol. Microbiol.">
        <title>Complete genome sequence of Corynebacterium casei LMG S-19264T (=DSM 44701T), isolated from a smear-ripened cheese.</title>
        <authorList>
            <consortium name="US DOE Joint Genome Institute (JGI-PGF)"/>
            <person name="Walter F."/>
            <person name="Albersmeier A."/>
            <person name="Kalinowski J."/>
            <person name="Ruckert C."/>
        </authorList>
    </citation>
    <scope>NUCLEOTIDE SEQUENCE</scope>
    <source>
        <strain evidence="4">CGMCC 1.12698</strain>
    </source>
</reference>
<dbReference type="Pfam" id="PF23608">
    <property type="entry name" value="Ig_ILCR1"/>
    <property type="match status" value="1"/>
</dbReference>
<dbReference type="PANTHER" id="PTHR43143">
    <property type="entry name" value="METALLOPHOSPHOESTERASE, CALCINEURIN SUPERFAMILY"/>
    <property type="match status" value="1"/>
</dbReference>
<evidence type="ECO:0000256" key="1">
    <source>
        <dbReference type="SAM" id="SignalP"/>
    </source>
</evidence>
<feature type="chain" id="PRO_5039365395" evidence="1">
    <location>
        <begin position="25"/>
        <end position="447"/>
    </location>
</feature>
<dbReference type="InterPro" id="IPR004843">
    <property type="entry name" value="Calcineurin-like_PHP"/>
</dbReference>
<comment type="caution">
    <text evidence="4">The sequence shown here is derived from an EMBL/GenBank/DDBJ whole genome shotgun (WGS) entry which is preliminary data.</text>
</comment>
<feature type="domain" description="ILCR1 Ig-like" evidence="3">
    <location>
        <begin position="356"/>
        <end position="434"/>
    </location>
</feature>
<dbReference type="PANTHER" id="PTHR43143:SF1">
    <property type="entry name" value="SERINE_THREONINE-PROTEIN PHOSPHATASE CPPED1"/>
    <property type="match status" value="1"/>
</dbReference>
<keyword evidence="5" id="KW-1185">Reference proteome</keyword>
<proteinExistence type="predicted"/>